<sequence>MAARNTLDQPGSGAPEVVARISTAFDAVASLKAISAAEESLDKVLSWVADGAVAAVADADAVSITVLEPPVARTVAYTDEKLLPLDEKQYTSRRGPCLEAADTRQAVRAAMASHQQRWPEFVAAARDGGVRATLSIPLIIASPTGGPDHELVGSLNAYSTTTGEFDLVDEALLALYTDAAGQAISSARRWQYMRDTVARLEEAMTARADIEQAKGALRVVNACTADKAFALLVERSQRENVKLRHIARRVLEELTRTPPQE</sequence>
<dbReference type="AlphaFoldDB" id="A0A7I7VND0"/>
<dbReference type="SMART" id="SM01012">
    <property type="entry name" value="ANTAR"/>
    <property type="match status" value="1"/>
</dbReference>
<dbReference type="Proteomes" id="UP000467201">
    <property type="component" value="Chromosome"/>
</dbReference>
<evidence type="ECO:0000256" key="2">
    <source>
        <dbReference type="ARBA" id="ARBA00022777"/>
    </source>
</evidence>
<evidence type="ECO:0000259" key="5">
    <source>
        <dbReference type="PROSITE" id="PS50921"/>
    </source>
</evidence>
<evidence type="ECO:0000256" key="1">
    <source>
        <dbReference type="ARBA" id="ARBA00022679"/>
    </source>
</evidence>
<keyword evidence="4" id="KW-0804">Transcription</keyword>
<gene>
    <name evidence="6" type="ORF">MDOR_00900</name>
</gene>
<dbReference type="InterPro" id="IPR012074">
    <property type="entry name" value="GAF_ANTAR"/>
</dbReference>
<name>A0A7I7VND0_9MYCO</name>
<feature type="domain" description="ANTAR" evidence="5">
    <location>
        <begin position="190"/>
        <end position="251"/>
    </location>
</feature>
<dbReference type="InterPro" id="IPR003018">
    <property type="entry name" value="GAF"/>
</dbReference>
<dbReference type="PROSITE" id="PS50921">
    <property type="entry name" value="ANTAR"/>
    <property type="match status" value="1"/>
</dbReference>
<dbReference type="RefSeq" id="WP_235849941.1">
    <property type="nucleotide sequence ID" value="NZ_AP022605.1"/>
</dbReference>
<keyword evidence="3" id="KW-0805">Transcription regulation</keyword>
<evidence type="ECO:0000313" key="7">
    <source>
        <dbReference type="Proteomes" id="UP000467201"/>
    </source>
</evidence>
<dbReference type="KEGG" id="mdr:MDOR_00900"/>
<evidence type="ECO:0000256" key="3">
    <source>
        <dbReference type="ARBA" id="ARBA00023015"/>
    </source>
</evidence>
<dbReference type="GO" id="GO:0016301">
    <property type="term" value="F:kinase activity"/>
    <property type="evidence" value="ECO:0007669"/>
    <property type="project" value="UniProtKB-KW"/>
</dbReference>
<organism evidence="6 7">
    <name type="scientific">Mycolicibacterium doricum</name>
    <dbReference type="NCBI Taxonomy" id="126673"/>
    <lineage>
        <taxon>Bacteria</taxon>
        <taxon>Bacillati</taxon>
        <taxon>Actinomycetota</taxon>
        <taxon>Actinomycetes</taxon>
        <taxon>Mycobacteriales</taxon>
        <taxon>Mycobacteriaceae</taxon>
        <taxon>Mycolicibacterium</taxon>
    </lineage>
</organism>
<evidence type="ECO:0000256" key="4">
    <source>
        <dbReference type="ARBA" id="ARBA00023163"/>
    </source>
</evidence>
<accession>A0A7I7VND0</accession>
<dbReference type="InterPro" id="IPR036388">
    <property type="entry name" value="WH-like_DNA-bd_sf"/>
</dbReference>
<dbReference type="SMART" id="SM00065">
    <property type="entry name" value="GAF"/>
    <property type="match status" value="1"/>
</dbReference>
<dbReference type="Pfam" id="PF13185">
    <property type="entry name" value="GAF_2"/>
    <property type="match status" value="1"/>
</dbReference>
<keyword evidence="1" id="KW-0808">Transferase</keyword>
<reference evidence="6 7" key="1">
    <citation type="journal article" date="2019" name="Emerg. Microbes Infect.">
        <title>Comprehensive subspecies identification of 175 nontuberculous mycobacteria species based on 7547 genomic profiles.</title>
        <authorList>
            <person name="Matsumoto Y."/>
            <person name="Kinjo T."/>
            <person name="Motooka D."/>
            <person name="Nabeya D."/>
            <person name="Jung N."/>
            <person name="Uechi K."/>
            <person name="Horii T."/>
            <person name="Iida T."/>
            <person name="Fujita J."/>
            <person name="Nakamura S."/>
        </authorList>
    </citation>
    <scope>NUCLEOTIDE SEQUENCE [LARGE SCALE GENOMIC DNA]</scope>
    <source>
        <strain evidence="6 7">JCM 12405</strain>
    </source>
</reference>
<dbReference type="EMBL" id="AP022605">
    <property type="protein sequence ID" value="BBZ05921.1"/>
    <property type="molecule type" value="Genomic_DNA"/>
</dbReference>
<dbReference type="Pfam" id="PF03861">
    <property type="entry name" value="ANTAR"/>
    <property type="match status" value="1"/>
</dbReference>
<protein>
    <submittedName>
        <fullName evidence="6">Transcriptional regulator</fullName>
    </submittedName>
</protein>
<dbReference type="Gene3D" id="3.30.450.40">
    <property type="match status" value="1"/>
</dbReference>
<dbReference type="SUPFAM" id="SSF52172">
    <property type="entry name" value="CheY-like"/>
    <property type="match status" value="1"/>
</dbReference>
<dbReference type="Gene3D" id="1.10.10.10">
    <property type="entry name" value="Winged helix-like DNA-binding domain superfamily/Winged helix DNA-binding domain"/>
    <property type="match status" value="1"/>
</dbReference>
<dbReference type="InterPro" id="IPR005561">
    <property type="entry name" value="ANTAR"/>
</dbReference>
<dbReference type="GO" id="GO:0003723">
    <property type="term" value="F:RNA binding"/>
    <property type="evidence" value="ECO:0007669"/>
    <property type="project" value="InterPro"/>
</dbReference>
<dbReference type="PIRSF" id="PIRSF036625">
    <property type="entry name" value="GAF_ANTAR"/>
    <property type="match status" value="1"/>
</dbReference>
<evidence type="ECO:0000313" key="6">
    <source>
        <dbReference type="EMBL" id="BBZ05921.1"/>
    </source>
</evidence>
<proteinExistence type="predicted"/>
<dbReference type="SUPFAM" id="SSF55781">
    <property type="entry name" value="GAF domain-like"/>
    <property type="match status" value="1"/>
</dbReference>
<dbReference type="InterPro" id="IPR029016">
    <property type="entry name" value="GAF-like_dom_sf"/>
</dbReference>
<dbReference type="InterPro" id="IPR011006">
    <property type="entry name" value="CheY-like_superfamily"/>
</dbReference>
<keyword evidence="2" id="KW-0418">Kinase</keyword>